<proteinExistence type="inferred from homology"/>
<dbReference type="InterPro" id="IPR050238">
    <property type="entry name" value="DNA_Rep/Repair_Clamp_Loader"/>
</dbReference>
<dbReference type="Pfam" id="PF08542">
    <property type="entry name" value="Rep_fac_C"/>
    <property type="match status" value="1"/>
</dbReference>
<dbReference type="AlphaFoldDB" id="A0A7J7CNB9"/>
<feature type="compositionally biased region" description="Low complexity" evidence="15">
    <location>
        <begin position="8"/>
        <end position="18"/>
    </location>
</feature>
<dbReference type="CDD" id="cd18140">
    <property type="entry name" value="HLD_clamp_RFC"/>
    <property type="match status" value="1"/>
</dbReference>
<keyword evidence="6" id="KW-0132">Cell division</keyword>
<dbReference type="GO" id="GO:0051301">
    <property type="term" value="P:cell division"/>
    <property type="evidence" value="ECO:0007669"/>
    <property type="project" value="UniProtKB-KW"/>
</dbReference>
<dbReference type="GO" id="GO:0005524">
    <property type="term" value="F:ATP binding"/>
    <property type="evidence" value="ECO:0007669"/>
    <property type="project" value="UniProtKB-KW"/>
</dbReference>
<keyword evidence="19" id="KW-1185">Reference proteome</keyword>
<accession>A0A7J7CNB9</accession>
<dbReference type="InterPro" id="IPR027417">
    <property type="entry name" value="P-loop_NTPase"/>
</dbReference>
<keyword evidence="7" id="KW-0235">DNA replication</keyword>
<dbReference type="GO" id="GO:0005663">
    <property type="term" value="C:DNA replication factor C complex"/>
    <property type="evidence" value="ECO:0007669"/>
    <property type="project" value="TreeGrafter"/>
</dbReference>
<evidence type="ECO:0000313" key="18">
    <source>
        <dbReference type="EMBL" id="KAF5735488.1"/>
    </source>
</evidence>
<feature type="compositionally biased region" description="Polar residues" evidence="15">
    <location>
        <begin position="41"/>
        <end position="58"/>
    </location>
</feature>
<dbReference type="InterPro" id="IPR003593">
    <property type="entry name" value="AAA+_ATPase"/>
</dbReference>
<evidence type="ECO:0000313" key="19">
    <source>
        <dbReference type="Proteomes" id="UP000593562"/>
    </source>
</evidence>
<comment type="subunit">
    <text evidence="5">Heterotetramer of subunits RFC2, RFC3, RFC4 and RFC5 that can form a complex with RFC1.</text>
</comment>
<evidence type="ECO:0000256" key="11">
    <source>
        <dbReference type="ARBA" id="ARBA00023242"/>
    </source>
</evidence>
<dbReference type="InterPro" id="IPR008921">
    <property type="entry name" value="DNA_pol3_clamp-load_cplx_C"/>
</dbReference>
<organism evidence="18 19">
    <name type="scientific">Tripterygium wilfordii</name>
    <name type="common">Thunder God vine</name>
    <dbReference type="NCBI Taxonomy" id="458696"/>
    <lineage>
        <taxon>Eukaryota</taxon>
        <taxon>Viridiplantae</taxon>
        <taxon>Streptophyta</taxon>
        <taxon>Embryophyta</taxon>
        <taxon>Tracheophyta</taxon>
        <taxon>Spermatophyta</taxon>
        <taxon>Magnoliopsida</taxon>
        <taxon>eudicotyledons</taxon>
        <taxon>Gunneridae</taxon>
        <taxon>Pentapetalae</taxon>
        <taxon>rosids</taxon>
        <taxon>fabids</taxon>
        <taxon>Celastrales</taxon>
        <taxon>Celastraceae</taxon>
        <taxon>Tripterygium</taxon>
    </lineage>
</organism>
<evidence type="ECO:0000259" key="16">
    <source>
        <dbReference type="SMART" id="SM00382"/>
    </source>
</evidence>
<evidence type="ECO:0000256" key="3">
    <source>
        <dbReference type="ARBA" id="ARBA00005378"/>
    </source>
</evidence>
<evidence type="ECO:0000256" key="1">
    <source>
        <dbReference type="ARBA" id="ARBA00002386"/>
    </source>
</evidence>
<keyword evidence="9" id="KW-0067">ATP-binding</keyword>
<comment type="caution">
    <text evidence="18">The sequence shown here is derived from an EMBL/GenBank/DDBJ whole genome shotgun (WGS) entry which is preliminary data.</text>
</comment>
<evidence type="ECO:0000256" key="14">
    <source>
        <dbReference type="RuleBase" id="RU000383"/>
    </source>
</evidence>
<name>A0A7J7CNB9_TRIWF</name>
<dbReference type="PROSITE" id="PS00292">
    <property type="entry name" value="CYCLINS"/>
    <property type="match status" value="1"/>
</dbReference>
<dbReference type="SUPFAM" id="SSF47954">
    <property type="entry name" value="Cyclin-like"/>
    <property type="match status" value="1"/>
</dbReference>
<comment type="subunit">
    <text evidence="4">Interacts with the CDC2 protein kinase to form a serine/threonine kinase holoenzyme complex also known as maturation promoting factor (MPF). The cyclin subunit imparts substrate specificity to the complex.</text>
</comment>
<evidence type="ECO:0000256" key="15">
    <source>
        <dbReference type="SAM" id="MobiDB-lite"/>
    </source>
</evidence>
<feature type="region of interest" description="Disordered" evidence="15">
    <location>
        <begin position="139"/>
        <end position="163"/>
    </location>
</feature>
<evidence type="ECO:0000256" key="9">
    <source>
        <dbReference type="ARBA" id="ARBA00022840"/>
    </source>
</evidence>
<dbReference type="Gene3D" id="3.40.50.300">
    <property type="entry name" value="P-loop containing nucleotide triphosphate hydrolases"/>
    <property type="match status" value="1"/>
</dbReference>
<dbReference type="InterPro" id="IPR013748">
    <property type="entry name" value="Rep_factorC_C"/>
</dbReference>
<dbReference type="InterPro" id="IPR036915">
    <property type="entry name" value="Cyclin-like_sf"/>
</dbReference>
<feature type="compositionally biased region" description="Polar residues" evidence="15">
    <location>
        <begin position="148"/>
        <end position="163"/>
    </location>
</feature>
<sequence>MSTRIRRPSTASSSSPKTAKMKKIAAVKPISAKKRTALGDVTNTRNGSQIRVPTSLSRSKPLVPCSAKTTKVKDESSICKFDKGLSTNTLPGFSCVKSDALAPSKNVPLQGNKQSTVGNRTLAVPSSIGTFFAAGSAATPPSRFDVSPSRSTDGSVSLDETMSTCDSLKSPEIEYVDNEYFSEVKSIKMVANNNLLVSEDVYQGSMLKQDILVEMEPAHGFLVINENSTDPQYCADVDSDIYEHLRASEAKKRPSVDFMEKVQKDITACMRATLVDWLVEVAEEYKLLPETLFLTVNYIDRYLSGNVMNRQQLQLLGVACMVIAARPKKVKDVAHQEEVVRVLTNTLETANCPHMLFYGPPGTGKTTTALAIAHQLFGPELYKSRVLELNASDDRGINVVRTKIKDFAAVAVGSGQRQGGYPCPPYKIIILDEADSMTEDAQNALRRTMETYSRVTRFFFICNYISRIIEPLASRCAKFRFKPLSEEVMSSRILHICQEEGLNLDAEALSTLSSISQGDLRRAITYLQGAARLFGSSISSEDLISVSGVIPHEVVESLFTACKSGKFDLANKEVSNVIAEGYPVSQMLSQLFDVVVESEDISDEQKARICKTLGEADKCLVDGADEYLQLLDAASSTMRALCNMPQEFTYES</sequence>
<comment type="similarity">
    <text evidence="3">Belongs to the activator 1 small subunits family.</text>
</comment>
<keyword evidence="12" id="KW-0131">Cell cycle</keyword>
<gene>
    <name evidence="18" type="ORF">HS088_TW15G00995</name>
</gene>
<dbReference type="InParanoid" id="A0A7J7CNB9"/>
<evidence type="ECO:0000256" key="12">
    <source>
        <dbReference type="ARBA" id="ARBA00023306"/>
    </source>
</evidence>
<comment type="function">
    <text evidence="1">May be involved in DNA replication and thus regulate cell proliferation.</text>
</comment>
<dbReference type="GO" id="GO:0003689">
    <property type="term" value="F:DNA clamp loader activity"/>
    <property type="evidence" value="ECO:0007669"/>
    <property type="project" value="TreeGrafter"/>
</dbReference>
<dbReference type="InterPro" id="IPR003959">
    <property type="entry name" value="ATPase_AAA_core"/>
</dbReference>
<evidence type="ECO:0000256" key="13">
    <source>
        <dbReference type="ARBA" id="ARBA00032263"/>
    </source>
</evidence>
<evidence type="ECO:0000256" key="7">
    <source>
        <dbReference type="ARBA" id="ARBA00022705"/>
    </source>
</evidence>
<dbReference type="InterPro" id="IPR006671">
    <property type="entry name" value="Cyclin_N"/>
</dbReference>
<dbReference type="Pfam" id="PF00134">
    <property type="entry name" value="Cyclin_N"/>
    <property type="match status" value="1"/>
</dbReference>
<dbReference type="SMART" id="SM00385">
    <property type="entry name" value="CYCLIN"/>
    <property type="match status" value="1"/>
</dbReference>
<dbReference type="GO" id="GO:0006281">
    <property type="term" value="P:DNA repair"/>
    <property type="evidence" value="ECO:0007669"/>
    <property type="project" value="TreeGrafter"/>
</dbReference>
<dbReference type="NCBIfam" id="NF001679">
    <property type="entry name" value="PRK00440.1"/>
    <property type="match status" value="1"/>
</dbReference>
<dbReference type="Gene3D" id="1.10.8.60">
    <property type="match status" value="1"/>
</dbReference>
<evidence type="ECO:0000256" key="6">
    <source>
        <dbReference type="ARBA" id="ARBA00022618"/>
    </source>
</evidence>
<evidence type="ECO:0000256" key="10">
    <source>
        <dbReference type="ARBA" id="ARBA00023127"/>
    </source>
</evidence>
<feature type="domain" description="Cyclin-like" evidence="17">
    <location>
        <begin position="276"/>
        <end position="351"/>
    </location>
</feature>
<keyword evidence="8" id="KW-0547">Nucleotide-binding</keyword>
<dbReference type="Pfam" id="PF21960">
    <property type="entry name" value="RCF1-5-like_lid"/>
    <property type="match status" value="1"/>
</dbReference>
<evidence type="ECO:0000256" key="5">
    <source>
        <dbReference type="ARBA" id="ARBA00011480"/>
    </source>
</evidence>
<dbReference type="GO" id="GO:0005634">
    <property type="term" value="C:nucleus"/>
    <property type="evidence" value="ECO:0007669"/>
    <property type="project" value="UniProtKB-SubCell"/>
</dbReference>
<dbReference type="FunFam" id="1.20.272.10:FF:000016">
    <property type="entry name" value="Replication factor C subunit 4"/>
    <property type="match status" value="1"/>
</dbReference>
<keyword evidence="10 14" id="KW-0195">Cyclin</keyword>
<dbReference type="InterPro" id="IPR048258">
    <property type="entry name" value="Cyclins_cyclin-box"/>
</dbReference>
<reference evidence="18 19" key="1">
    <citation type="journal article" date="2020" name="Nat. Commun.">
        <title>Genome of Tripterygium wilfordii and identification of cytochrome P450 involved in triptolide biosynthesis.</title>
        <authorList>
            <person name="Tu L."/>
            <person name="Su P."/>
            <person name="Zhang Z."/>
            <person name="Gao L."/>
            <person name="Wang J."/>
            <person name="Hu T."/>
            <person name="Zhou J."/>
            <person name="Zhang Y."/>
            <person name="Zhao Y."/>
            <person name="Liu Y."/>
            <person name="Song Y."/>
            <person name="Tong Y."/>
            <person name="Lu Y."/>
            <person name="Yang J."/>
            <person name="Xu C."/>
            <person name="Jia M."/>
            <person name="Peters R.J."/>
            <person name="Huang L."/>
            <person name="Gao W."/>
        </authorList>
    </citation>
    <scope>NUCLEOTIDE SEQUENCE [LARGE SCALE GENOMIC DNA]</scope>
    <source>
        <strain evidence="19">cv. XIE 37</strain>
        <tissue evidence="18">Leaf</tissue>
    </source>
</reference>
<dbReference type="EMBL" id="JAAARO010000015">
    <property type="protein sequence ID" value="KAF5735488.1"/>
    <property type="molecule type" value="Genomic_DNA"/>
</dbReference>
<dbReference type="InterPro" id="IPR013763">
    <property type="entry name" value="Cyclin-like_dom"/>
</dbReference>
<dbReference type="Gene3D" id="1.20.272.10">
    <property type="match status" value="1"/>
</dbReference>
<evidence type="ECO:0000259" key="17">
    <source>
        <dbReference type="SMART" id="SM00385"/>
    </source>
</evidence>
<keyword evidence="11" id="KW-0539">Nucleus</keyword>
<comment type="subcellular location">
    <subcellularLocation>
        <location evidence="2">Nucleus</location>
    </subcellularLocation>
</comment>
<feature type="domain" description="AAA+ ATPase" evidence="16">
    <location>
        <begin position="351"/>
        <end position="484"/>
    </location>
</feature>
<evidence type="ECO:0000256" key="8">
    <source>
        <dbReference type="ARBA" id="ARBA00022741"/>
    </source>
</evidence>
<dbReference type="Proteomes" id="UP000593562">
    <property type="component" value="Unassembled WGS sequence"/>
</dbReference>
<dbReference type="PANTHER" id="PTHR11669:SF20">
    <property type="entry name" value="REPLICATION FACTOR C SUBUNIT 4"/>
    <property type="match status" value="1"/>
</dbReference>
<dbReference type="CDD" id="cd00009">
    <property type="entry name" value="AAA"/>
    <property type="match status" value="1"/>
</dbReference>
<dbReference type="FunFam" id="1.10.8.60:FF:000032">
    <property type="entry name" value="Replication factor C subunit 4"/>
    <property type="match status" value="1"/>
</dbReference>
<dbReference type="SUPFAM" id="SSF52540">
    <property type="entry name" value="P-loop containing nucleoside triphosphate hydrolases"/>
    <property type="match status" value="1"/>
</dbReference>
<dbReference type="GO" id="GO:0003677">
    <property type="term" value="F:DNA binding"/>
    <property type="evidence" value="ECO:0007669"/>
    <property type="project" value="InterPro"/>
</dbReference>
<evidence type="ECO:0000256" key="4">
    <source>
        <dbReference type="ARBA" id="ARBA00011177"/>
    </source>
</evidence>
<evidence type="ECO:0000256" key="2">
    <source>
        <dbReference type="ARBA" id="ARBA00004123"/>
    </source>
</evidence>
<dbReference type="PANTHER" id="PTHR11669">
    <property type="entry name" value="REPLICATION FACTOR C / DNA POLYMERASE III GAMMA-TAU SUBUNIT"/>
    <property type="match status" value="1"/>
</dbReference>
<dbReference type="GO" id="GO:0006261">
    <property type="term" value="P:DNA-templated DNA replication"/>
    <property type="evidence" value="ECO:0007669"/>
    <property type="project" value="TreeGrafter"/>
</dbReference>
<dbReference type="Pfam" id="PF00004">
    <property type="entry name" value="AAA"/>
    <property type="match status" value="1"/>
</dbReference>
<dbReference type="FunFam" id="1.10.472.10:FF:000001">
    <property type="entry name" value="G2/mitotic-specific cyclin"/>
    <property type="match status" value="1"/>
</dbReference>
<dbReference type="SMART" id="SM00382">
    <property type="entry name" value="AAA"/>
    <property type="match status" value="1"/>
</dbReference>
<comment type="similarity">
    <text evidence="14">Belongs to the cyclin family.</text>
</comment>
<feature type="region of interest" description="Disordered" evidence="15">
    <location>
        <begin position="1"/>
        <end position="23"/>
    </location>
</feature>
<dbReference type="FunFam" id="3.40.50.300:FF:000129">
    <property type="entry name" value="Replication factor C subunit 5"/>
    <property type="match status" value="1"/>
</dbReference>
<feature type="region of interest" description="Disordered" evidence="15">
    <location>
        <begin position="39"/>
        <end position="61"/>
    </location>
</feature>
<dbReference type="InterPro" id="IPR047854">
    <property type="entry name" value="RFC_lid"/>
</dbReference>
<protein>
    <recommendedName>
        <fullName evidence="13">B-like cyclin</fullName>
    </recommendedName>
</protein>
<dbReference type="GO" id="GO:0016887">
    <property type="term" value="F:ATP hydrolysis activity"/>
    <property type="evidence" value="ECO:0007669"/>
    <property type="project" value="InterPro"/>
</dbReference>
<dbReference type="SUPFAM" id="SSF48019">
    <property type="entry name" value="post-AAA+ oligomerization domain-like"/>
    <property type="match status" value="1"/>
</dbReference>